<protein>
    <recommendedName>
        <fullName evidence="1">CobQ/CobB/MinD/ParA nucleotide binding domain-containing protein</fullName>
    </recommendedName>
</protein>
<evidence type="ECO:0000313" key="2">
    <source>
        <dbReference type="EMBL" id="ABB15262.1"/>
    </source>
</evidence>
<dbReference type="STRING" id="246194.CHY_1304"/>
<dbReference type="HOGENOM" id="CLU_084710_0_0_9"/>
<dbReference type="Proteomes" id="UP000002706">
    <property type="component" value="Chromosome"/>
</dbReference>
<dbReference type="SUPFAM" id="SSF52540">
    <property type="entry name" value="P-loop containing nucleoside triphosphate hydrolases"/>
    <property type="match status" value="1"/>
</dbReference>
<dbReference type="InterPro" id="IPR027417">
    <property type="entry name" value="P-loop_NTPase"/>
</dbReference>
<keyword evidence="3" id="KW-1185">Reference proteome</keyword>
<dbReference type="KEGG" id="chy:CHY_1304"/>
<feature type="domain" description="CobQ/CobB/MinD/ParA nucleotide binding" evidence="1">
    <location>
        <begin position="14"/>
        <end position="195"/>
    </location>
</feature>
<dbReference type="Pfam" id="PF01656">
    <property type="entry name" value="CbiA"/>
    <property type="match status" value="1"/>
</dbReference>
<sequence>MFEKKINILFGEYGTGKTELAINLAKNFESKGKLVYFLDLDPAKPHFRARDFLKKEKIKILAIGENFYGLDIPLISKEMLQAIIEPNVYVVIDLGGNDWFRVIGQFKPLLNPEEVGLYLVINYYRPVFEISPLKKFAKKMETLLGIKLSNILNNSHLLETTKKSDVINALPKVLDIAKQIGVPVINVLSEETFANLSEKEKEIFKPYWLIKRFCSYSFKRKIS</sequence>
<reference evidence="2 3" key="1">
    <citation type="journal article" date="2005" name="PLoS Genet.">
        <title>Life in hot carbon monoxide: the complete genome sequence of Carboxydothermus hydrogenoformans Z-2901.</title>
        <authorList>
            <person name="Wu M."/>
            <person name="Ren Q."/>
            <person name="Durkin A.S."/>
            <person name="Daugherty S.C."/>
            <person name="Brinkac L.M."/>
            <person name="Dodson R.J."/>
            <person name="Madupu R."/>
            <person name="Sullivan S.A."/>
            <person name="Kolonay J.F."/>
            <person name="Haft D.H."/>
            <person name="Nelson W.C."/>
            <person name="Tallon L.J."/>
            <person name="Jones K.M."/>
            <person name="Ulrich L.E."/>
            <person name="Gonzalez J.M."/>
            <person name="Zhulin I.B."/>
            <person name="Robb F.T."/>
            <person name="Eisen J.A."/>
        </authorList>
    </citation>
    <scope>NUCLEOTIDE SEQUENCE [LARGE SCALE GENOMIC DNA]</scope>
    <source>
        <strain evidence="3">ATCC BAA-161 / DSM 6008 / Z-2901</strain>
    </source>
</reference>
<evidence type="ECO:0000259" key="1">
    <source>
        <dbReference type="Pfam" id="PF01656"/>
    </source>
</evidence>
<dbReference type="Gene3D" id="3.40.50.300">
    <property type="entry name" value="P-loop containing nucleotide triphosphate hydrolases"/>
    <property type="match status" value="1"/>
</dbReference>
<dbReference type="InterPro" id="IPR002586">
    <property type="entry name" value="CobQ/CobB/MinD/ParA_Nub-bd_dom"/>
</dbReference>
<evidence type="ECO:0000313" key="3">
    <source>
        <dbReference type="Proteomes" id="UP000002706"/>
    </source>
</evidence>
<dbReference type="InParanoid" id="Q3ACJ6"/>
<dbReference type="EMBL" id="CP000141">
    <property type="protein sequence ID" value="ABB15262.1"/>
    <property type="molecule type" value="Genomic_DNA"/>
</dbReference>
<organism evidence="2 3">
    <name type="scientific">Carboxydothermus hydrogenoformans (strain ATCC BAA-161 / DSM 6008 / Z-2901)</name>
    <dbReference type="NCBI Taxonomy" id="246194"/>
    <lineage>
        <taxon>Bacteria</taxon>
        <taxon>Bacillati</taxon>
        <taxon>Bacillota</taxon>
        <taxon>Clostridia</taxon>
        <taxon>Thermoanaerobacterales</taxon>
        <taxon>Thermoanaerobacteraceae</taxon>
        <taxon>Carboxydothermus</taxon>
    </lineage>
</organism>
<proteinExistence type="predicted"/>
<gene>
    <name evidence="2" type="ordered locus">CHY_1304</name>
</gene>
<dbReference type="AlphaFoldDB" id="Q3ACJ6"/>
<accession>Q3ACJ6</accession>
<name>Q3ACJ6_CARHZ</name>
<dbReference type="eggNOG" id="COG0468">
    <property type="taxonomic scope" value="Bacteria"/>
</dbReference>